<dbReference type="SUPFAM" id="SSF53474">
    <property type="entry name" value="alpha/beta-Hydrolases"/>
    <property type="match status" value="1"/>
</dbReference>
<feature type="active site" description="Nucleophile" evidence="4">
    <location>
        <position position="140"/>
    </location>
</feature>
<protein>
    <submittedName>
        <fullName evidence="6">Alpha/beta fold hydrolase</fullName>
    </submittedName>
</protein>
<dbReference type="AlphaFoldDB" id="A0A848H6E8"/>
<evidence type="ECO:0000313" key="7">
    <source>
        <dbReference type="Proteomes" id="UP000541185"/>
    </source>
</evidence>
<evidence type="ECO:0000256" key="3">
    <source>
        <dbReference type="ARBA" id="ARBA00023315"/>
    </source>
</evidence>
<feature type="active site" evidence="4">
    <location>
        <position position="281"/>
    </location>
</feature>
<dbReference type="Pfam" id="PF00561">
    <property type="entry name" value="Abhydrolase_1"/>
    <property type="match status" value="1"/>
</dbReference>
<dbReference type="GO" id="GO:0016787">
    <property type="term" value="F:hydrolase activity"/>
    <property type="evidence" value="ECO:0007669"/>
    <property type="project" value="UniProtKB-KW"/>
</dbReference>
<name>A0A848H6E8_9BURK</name>
<evidence type="ECO:0000256" key="2">
    <source>
        <dbReference type="ARBA" id="ARBA00023167"/>
    </source>
</evidence>
<dbReference type="PANTHER" id="PTHR32268:SF11">
    <property type="entry name" value="HOMOSERINE O-ACETYLTRANSFERASE"/>
    <property type="match status" value="1"/>
</dbReference>
<evidence type="ECO:0000256" key="1">
    <source>
        <dbReference type="ARBA" id="ARBA00022679"/>
    </source>
</evidence>
<reference evidence="6 7" key="1">
    <citation type="submission" date="2020-04" db="EMBL/GenBank/DDBJ databases">
        <title>Ramlibacter sp. G-1-2-2 isolated from soil.</title>
        <authorList>
            <person name="Dahal R.H."/>
        </authorList>
    </citation>
    <scope>NUCLEOTIDE SEQUENCE [LARGE SCALE GENOMIC DNA]</scope>
    <source>
        <strain evidence="6 7">G-1-2-2</strain>
    </source>
</reference>
<dbReference type="Gene3D" id="3.40.50.1820">
    <property type="entry name" value="alpha/beta hydrolase"/>
    <property type="match status" value="1"/>
</dbReference>
<feature type="active site" evidence="4">
    <location>
        <position position="312"/>
    </location>
</feature>
<evidence type="ECO:0000256" key="4">
    <source>
        <dbReference type="PIRSR" id="PIRSR000443-1"/>
    </source>
</evidence>
<dbReference type="RefSeq" id="WP_169418299.1">
    <property type="nucleotide sequence ID" value="NZ_JABBFX010000001.1"/>
</dbReference>
<keyword evidence="6" id="KW-0378">Hydrolase</keyword>
<dbReference type="GO" id="GO:0009086">
    <property type="term" value="P:methionine biosynthetic process"/>
    <property type="evidence" value="ECO:0007669"/>
    <property type="project" value="UniProtKB-KW"/>
</dbReference>
<dbReference type="InterPro" id="IPR000073">
    <property type="entry name" value="AB_hydrolase_1"/>
</dbReference>
<evidence type="ECO:0000313" key="6">
    <source>
        <dbReference type="EMBL" id="NML44143.1"/>
    </source>
</evidence>
<keyword evidence="2" id="KW-0028">Amino-acid biosynthesis</keyword>
<dbReference type="EMBL" id="JABBFX010000001">
    <property type="protein sequence ID" value="NML44143.1"/>
    <property type="molecule type" value="Genomic_DNA"/>
</dbReference>
<keyword evidence="7" id="KW-1185">Reference proteome</keyword>
<accession>A0A848H6E8</accession>
<organism evidence="6 7">
    <name type="scientific">Ramlibacter agri</name>
    <dbReference type="NCBI Taxonomy" id="2728837"/>
    <lineage>
        <taxon>Bacteria</taxon>
        <taxon>Pseudomonadati</taxon>
        <taxon>Pseudomonadota</taxon>
        <taxon>Betaproteobacteria</taxon>
        <taxon>Burkholderiales</taxon>
        <taxon>Comamonadaceae</taxon>
        <taxon>Ramlibacter</taxon>
    </lineage>
</organism>
<dbReference type="GO" id="GO:0009092">
    <property type="term" value="P:homoserine metabolic process"/>
    <property type="evidence" value="ECO:0007669"/>
    <property type="project" value="TreeGrafter"/>
</dbReference>
<proteinExistence type="predicted"/>
<dbReference type="Proteomes" id="UP000541185">
    <property type="component" value="Unassembled WGS sequence"/>
</dbReference>
<dbReference type="InterPro" id="IPR029058">
    <property type="entry name" value="AB_hydrolase_fold"/>
</dbReference>
<keyword evidence="1" id="KW-0808">Transferase</keyword>
<dbReference type="PANTHER" id="PTHR32268">
    <property type="entry name" value="HOMOSERINE O-ACETYLTRANSFERASE"/>
    <property type="match status" value="1"/>
</dbReference>
<dbReference type="InterPro" id="IPR008220">
    <property type="entry name" value="HAT_MetX-like"/>
</dbReference>
<gene>
    <name evidence="6" type="ORF">HHL11_10310</name>
</gene>
<sequence length="331" mass="36844">MKTLSIGSYTLESGQVLPDVQVAYVTHGTLDAQGANAVLVTHGYTSGPSMLSPGHHTAEGSWASLLGPGRPLDTDRFFFVCSNMLGSAFGTTGPRTINAATGKPWGPDFPAVTLHDIVGVQHRLLEKLGVQHLRAVAGPSYGGWQALQWALQYPEMVDAAGVLMSGITHPPGLGAEEQRKRFAASPQWHGGWYYEHGGMFDTLFEMRLQTLRNYGLERLYEDRMPTAEQRQAELERQSRDWADKFDPNSMVVLAGAAEHFDVRPRLDEIRARLLFVVCTTDKIFPPDPAVTQALDQVRGEKRYRELDSPYGHMASGVEWRRLEDDLRWLLP</sequence>
<comment type="caution">
    <text evidence="6">The sequence shown here is derived from an EMBL/GenBank/DDBJ whole genome shotgun (WGS) entry which is preliminary data.</text>
</comment>
<dbReference type="PIRSF" id="PIRSF000443">
    <property type="entry name" value="Homoser_Ac_trans"/>
    <property type="match status" value="1"/>
</dbReference>
<keyword evidence="2" id="KW-0486">Methionine biosynthesis</keyword>
<feature type="domain" description="AB hydrolase-1" evidence="5">
    <location>
        <begin position="38"/>
        <end position="314"/>
    </location>
</feature>
<evidence type="ECO:0000259" key="5">
    <source>
        <dbReference type="Pfam" id="PF00561"/>
    </source>
</evidence>
<keyword evidence="3" id="KW-0012">Acyltransferase</keyword>
<dbReference type="GO" id="GO:0004414">
    <property type="term" value="F:homoserine O-acetyltransferase activity"/>
    <property type="evidence" value="ECO:0007669"/>
    <property type="project" value="TreeGrafter"/>
</dbReference>